<proteinExistence type="predicted"/>
<evidence type="ECO:0000313" key="2">
    <source>
        <dbReference type="EMBL" id="RPB14407.1"/>
    </source>
</evidence>
<feature type="region of interest" description="Disordered" evidence="1">
    <location>
        <begin position="326"/>
        <end position="346"/>
    </location>
</feature>
<protein>
    <submittedName>
        <fullName evidence="2">Uncharacterized protein</fullName>
    </submittedName>
</protein>
<dbReference type="InParanoid" id="A0A3N4KV46"/>
<keyword evidence="3" id="KW-1185">Reference proteome</keyword>
<dbReference type="Proteomes" id="UP000277580">
    <property type="component" value="Unassembled WGS sequence"/>
</dbReference>
<reference evidence="2 3" key="1">
    <citation type="journal article" date="2018" name="Nat. Ecol. Evol.">
        <title>Pezizomycetes genomes reveal the molecular basis of ectomycorrhizal truffle lifestyle.</title>
        <authorList>
            <person name="Murat C."/>
            <person name="Payen T."/>
            <person name="Noel B."/>
            <person name="Kuo A."/>
            <person name="Morin E."/>
            <person name="Chen J."/>
            <person name="Kohler A."/>
            <person name="Krizsan K."/>
            <person name="Balestrini R."/>
            <person name="Da Silva C."/>
            <person name="Montanini B."/>
            <person name="Hainaut M."/>
            <person name="Levati E."/>
            <person name="Barry K.W."/>
            <person name="Belfiori B."/>
            <person name="Cichocki N."/>
            <person name="Clum A."/>
            <person name="Dockter R.B."/>
            <person name="Fauchery L."/>
            <person name="Guy J."/>
            <person name="Iotti M."/>
            <person name="Le Tacon F."/>
            <person name="Lindquist E.A."/>
            <person name="Lipzen A."/>
            <person name="Malagnac F."/>
            <person name="Mello A."/>
            <person name="Molinier V."/>
            <person name="Miyauchi S."/>
            <person name="Poulain J."/>
            <person name="Riccioni C."/>
            <person name="Rubini A."/>
            <person name="Sitrit Y."/>
            <person name="Splivallo R."/>
            <person name="Traeger S."/>
            <person name="Wang M."/>
            <person name="Zifcakova L."/>
            <person name="Wipf D."/>
            <person name="Zambonelli A."/>
            <person name="Paolocci F."/>
            <person name="Nowrousian M."/>
            <person name="Ottonello S."/>
            <person name="Baldrian P."/>
            <person name="Spatafora J.W."/>
            <person name="Henrissat B."/>
            <person name="Nagy L.G."/>
            <person name="Aury J.M."/>
            <person name="Wincker P."/>
            <person name="Grigoriev I.V."/>
            <person name="Bonfante P."/>
            <person name="Martin F.M."/>
        </authorList>
    </citation>
    <scope>NUCLEOTIDE SEQUENCE [LARGE SCALE GENOMIC DNA]</scope>
    <source>
        <strain evidence="2 3">CCBAS932</strain>
    </source>
</reference>
<accession>A0A3N4KV46</accession>
<feature type="region of interest" description="Disordered" evidence="1">
    <location>
        <begin position="412"/>
        <end position="451"/>
    </location>
</feature>
<dbReference type="EMBL" id="ML119118">
    <property type="protein sequence ID" value="RPB14407.1"/>
    <property type="molecule type" value="Genomic_DNA"/>
</dbReference>
<dbReference type="OrthoDB" id="5316527at2759"/>
<evidence type="ECO:0000313" key="3">
    <source>
        <dbReference type="Proteomes" id="UP000277580"/>
    </source>
</evidence>
<gene>
    <name evidence="2" type="ORF">P167DRAFT_484720</name>
</gene>
<dbReference type="AlphaFoldDB" id="A0A3N4KV46"/>
<organism evidence="2 3">
    <name type="scientific">Morchella conica CCBAS932</name>
    <dbReference type="NCBI Taxonomy" id="1392247"/>
    <lineage>
        <taxon>Eukaryota</taxon>
        <taxon>Fungi</taxon>
        <taxon>Dikarya</taxon>
        <taxon>Ascomycota</taxon>
        <taxon>Pezizomycotina</taxon>
        <taxon>Pezizomycetes</taxon>
        <taxon>Pezizales</taxon>
        <taxon>Morchellaceae</taxon>
        <taxon>Morchella</taxon>
    </lineage>
</organism>
<name>A0A3N4KV46_9PEZI</name>
<sequence>MFRNIRNFLSHSRIPVRISAQSDKYKLYRVRFVPQDKRFNGLFRGLLLLSGCHIAANTLLQTFGSGWEEPLFIPLGFLEEGPRRRYELTDPEFQAFLKFNKDTKKALAARAKVIEILVKNLEANNRSKFGGDVKAEGSILYYHYPIGPPPEYIRKGLLISPAERDSSDQSEGASHPLRLSNLKYEWVSRPVPQNTMHRLSTTLYPSWVFNSLYLSAQATLGWLQTLKASGKTVDSMGDLVVMGTTTVKQSLGVTHRILQRTLKPPPPPRGHVVIDGIVQVSGNNLVVGIDIIASFDPETLGSLVFHKTHIRYVGKKRRQLKSVTPKIPPQFHPLGGKTTLVEDPTSKGTVQEAIQSSEEIRRRTVEQQRNFIDKQVGGVKAVDQKRVIQEPKVQDKGPESVPEIGVKPIVRMLKGKRGESIPDIPPGGGASERGDDKKQETDVDDATSSKP</sequence>
<feature type="compositionally biased region" description="Basic and acidic residues" evidence="1">
    <location>
        <begin position="432"/>
        <end position="441"/>
    </location>
</feature>
<evidence type="ECO:0000256" key="1">
    <source>
        <dbReference type="SAM" id="MobiDB-lite"/>
    </source>
</evidence>